<evidence type="ECO:0000313" key="3">
    <source>
        <dbReference type="Proteomes" id="UP000318529"/>
    </source>
</evidence>
<dbReference type="InterPro" id="IPR000073">
    <property type="entry name" value="AB_hydrolase_1"/>
</dbReference>
<dbReference type="PANTHER" id="PTHR37017">
    <property type="entry name" value="AB HYDROLASE-1 DOMAIN-CONTAINING PROTEIN-RELATED"/>
    <property type="match status" value="1"/>
</dbReference>
<gene>
    <name evidence="2" type="ORF">FBZ83_113153</name>
</gene>
<dbReference type="SUPFAM" id="SSF53474">
    <property type="entry name" value="alpha/beta-Hydrolases"/>
    <property type="match status" value="1"/>
</dbReference>
<dbReference type="EMBL" id="VITH01000013">
    <property type="protein sequence ID" value="TWA78439.1"/>
    <property type="molecule type" value="Genomic_DNA"/>
</dbReference>
<accession>A0A560C0V9</accession>
<evidence type="ECO:0000259" key="1">
    <source>
        <dbReference type="Pfam" id="PF12697"/>
    </source>
</evidence>
<dbReference type="Gene3D" id="3.40.50.1820">
    <property type="entry name" value="alpha/beta hydrolase"/>
    <property type="match status" value="1"/>
</dbReference>
<dbReference type="PANTHER" id="PTHR37017:SF11">
    <property type="entry name" value="ESTERASE_LIPASE_THIOESTERASE DOMAIN-CONTAINING PROTEIN"/>
    <property type="match status" value="1"/>
</dbReference>
<organism evidence="2 3">
    <name type="scientific">Azospirillum brasilense</name>
    <dbReference type="NCBI Taxonomy" id="192"/>
    <lineage>
        <taxon>Bacteria</taxon>
        <taxon>Pseudomonadati</taxon>
        <taxon>Pseudomonadota</taxon>
        <taxon>Alphaproteobacteria</taxon>
        <taxon>Rhodospirillales</taxon>
        <taxon>Azospirillaceae</taxon>
        <taxon>Azospirillum</taxon>
    </lineage>
</organism>
<name>A0A560C0V9_AZOBR</name>
<comment type="caution">
    <text evidence="2">The sequence shown here is derived from an EMBL/GenBank/DDBJ whole genome shotgun (WGS) entry which is preliminary data.</text>
</comment>
<protein>
    <submittedName>
        <fullName evidence="2">Pimeloyl-ACP methyl ester carboxylesterase</fullName>
    </submittedName>
</protein>
<evidence type="ECO:0000313" key="2">
    <source>
        <dbReference type="EMBL" id="TWA78439.1"/>
    </source>
</evidence>
<dbReference type="Pfam" id="PF12697">
    <property type="entry name" value="Abhydrolase_6"/>
    <property type="match status" value="1"/>
</dbReference>
<feature type="domain" description="AB hydrolase-1" evidence="1">
    <location>
        <begin position="6"/>
        <end position="222"/>
    </location>
</feature>
<proteinExistence type="predicted"/>
<reference evidence="2 3" key="1">
    <citation type="submission" date="2019-06" db="EMBL/GenBank/DDBJ databases">
        <title>Genomic Encyclopedia of Type Strains, Phase IV (KMG-V): Genome sequencing to study the core and pangenomes of soil and plant-associated prokaryotes.</title>
        <authorList>
            <person name="Whitman W."/>
        </authorList>
    </citation>
    <scope>NUCLEOTIDE SEQUENCE [LARGE SCALE GENOMIC DNA]</scope>
    <source>
        <strain evidence="2 3">BR 11650</strain>
    </source>
</reference>
<dbReference type="Proteomes" id="UP000318529">
    <property type="component" value="Unassembled WGS sequence"/>
</dbReference>
<sequence length="230" mass="23903">MTIRNIVLVHGAFTDGNVWSGVIVRLQAKGFTVTAVQLPLTSLADDVAATRRALDRQDGPVVLVGHSWGGAVIGGAGAAEKVHGLVYIAALAPDAGESVADLQRHGPESPGIRGARPDADGLLWFDPAGYGPGLAGDVAPERVGVLAATQRPIAMASFTETCKAAAWRDTPSWYLLTSDDRALAPDLQRFMATRMGARVGARLVEVASSHMVPIAHPDAVVSLIEAAAST</sequence>
<dbReference type="InterPro" id="IPR052897">
    <property type="entry name" value="Sec-Metab_Biosynth_Hydrolase"/>
</dbReference>
<dbReference type="InterPro" id="IPR029058">
    <property type="entry name" value="AB_hydrolase_fold"/>
</dbReference>
<dbReference type="AlphaFoldDB" id="A0A560C0V9"/>